<evidence type="ECO:0000313" key="1">
    <source>
        <dbReference type="EMBL" id="GAA2794086.1"/>
    </source>
</evidence>
<sequence>MATDTKIAVVIRKDLPEWQKLNVTAFLAGGIAASAPELIGQDYADASGVTYLPLFGQPVLVFAAGAEELKRTHERAIARDVRLTVYTEDMFRTGNDADNRAVVAAVETEDLDLVGIAMHARRNTVDKVCKGLSLHP</sequence>
<name>A0ABN3VF12_9PSEU</name>
<dbReference type="EMBL" id="BAAAUX010000014">
    <property type="protein sequence ID" value="GAA2794086.1"/>
    <property type="molecule type" value="Genomic_DNA"/>
</dbReference>
<reference evidence="1 2" key="1">
    <citation type="journal article" date="2019" name="Int. J. Syst. Evol. Microbiol.">
        <title>The Global Catalogue of Microorganisms (GCM) 10K type strain sequencing project: providing services to taxonomists for standard genome sequencing and annotation.</title>
        <authorList>
            <consortium name="The Broad Institute Genomics Platform"/>
            <consortium name="The Broad Institute Genome Sequencing Center for Infectious Disease"/>
            <person name="Wu L."/>
            <person name="Ma J."/>
        </authorList>
    </citation>
    <scope>NUCLEOTIDE SEQUENCE [LARGE SCALE GENOMIC DNA]</scope>
    <source>
        <strain evidence="1 2">JCM 9383</strain>
    </source>
</reference>
<dbReference type="InterPro" id="IPR023476">
    <property type="entry name" value="Pep_tRNA_hydro_II_dom_sf"/>
</dbReference>
<evidence type="ECO:0000313" key="2">
    <source>
        <dbReference type="Proteomes" id="UP001500979"/>
    </source>
</evidence>
<dbReference type="RefSeq" id="WP_344680396.1">
    <property type="nucleotide sequence ID" value="NZ_BAAAUX010000014.1"/>
</dbReference>
<dbReference type="Gene3D" id="3.40.1490.10">
    <property type="entry name" value="Bit1"/>
    <property type="match status" value="1"/>
</dbReference>
<accession>A0ABN3VF12</accession>
<dbReference type="Pfam" id="PF09391">
    <property type="entry name" value="DUF2000"/>
    <property type="match status" value="1"/>
</dbReference>
<comment type="caution">
    <text evidence="1">The sequence shown here is derived from an EMBL/GenBank/DDBJ whole genome shotgun (WGS) entry which is preliminary data.</text>
</comment>
<dbReference type="Proteomes" id="UP001500979">
    <property type="component" value="Unassembled WGS sequence"/>
</dbReference>
<protein>
    <submittedName>
        <fullName evidence="1">DUF2000 domain-containing protein</fullName>
    </submittedName>
</protein>
<organism evidence="1 2">
    <name type="scientific">Saccharopolyspora taberi</name>
    <dbReference type="NCBI Taxonomy" id="60895"/>
    <lineage>
        <taxon>Bacteria</taxon>
        <taxon>Bacillati</taxon>
        <taxon>Actinomycetota</taxon>
        <taxon>Actinomycetes</taxon>
        <taxon>Pseudonocardiales</taxon>
        <taxon>Pseudonocardiaceae</taxon>
        <taxon>Saccharopolyspora</taxon>
    </lineage>
</organism>
<gene>
    <name evidence="1" type="ORF">GCM10010470_31230</name>
</gene>
<keyword evidence="2" id="KW-1185">Reference proteome</keyword>
<dbReference type="SUPFAM" id="SSF102462">
    <property type="entry name" value="Peptidyl-tRNA hydrolase II"/>
    <property type="match status" value="1"/>
</dbReference>
<proteinExistence type="predicted"/>
<dbReference type="InterPro" id="IPR018988">
    <property type="entry name" value="DUF2000"/>
</dbReference>